<dbReference type="EMBL" id="CM029038">
    <property type="protein sequence ID" value="KAG2654407.1"/>
    <property type="molecule type" value="Genomic_DNA"/>
</dbReference>
<comment type="caution">
    <text evidence="5">The sequence shown here is derived from an EMBL/GenBank/DDBJ whole genome shotgun (WGS) entry which is preliminary data.</text>
</comment>
<evidence type="ECO:0000256" key="3">
    <source>
        <dbReference type="ARBA" id="ARBA00022577"/>
    </source>
</evidence>
<evidence type="ECO:0000256" key="1">
    <source>
        <dbReference type="ARBA" id="ARBA00006722"/>
    </source>
</evidence>
<accession>A0A8T0X690</accession>
<evidence type="ECO:0000313" key="5">
    <source>
        <dbReference type="EMBL" id="KAG2654407.1"/>
    </source>
</evidence>
<evidence type="ECO:0000256" key="4">
    <source>
        <dbReference type="ARBA" id="ARBA00022821"/>
    </source>
</evidence>
<dbReference type="AlphaFoldDB" id="A0A8T0X690"/>
<evidence type="ECO:0000256" key="2">
    <source>
        <dbReference type="ARBA" id="ARBA00022529"/>
    </source>
</evidence>
<keyword evidence="4" id="KW-0611">Plant defense</keyword>
<proteinExistence type="inferred from homology"/>
<protein>
    <submittedName>
        <fullName evidence="5">Uncharacterized protein</fullName>
    </submittedName>
</protein>
<organism evidence="5 6">
    <name type="scientific">Panicum virgatum</name>
    <name type="common">Blackwell switchgrass</name>
    <dbReference type="NCBI Taxonomy" id="38727"/>
    <lineage>
        <taxon>Eukaryota</taxon>
        <taxon>Viridiplantae</taxon>
        <taxon>Streptophyta</taxon>
        <taxon>Embryophyta</taxon>
        <taxon>Tracheophyta</taxon>
        <taxon>Spermatophyta</taxon>
        <taxon>Magnoliopsida</taxon>
        <taxon>Liliopsida</taxon>
        <taxon>Poales</taxon>
        <taxon>Poaceae</taxon>
        <taxon>PACMAD clade</taxon>
        <taxon>Panicoideae</taxon>
        <taxon>Panicodae</taxon>
        <taxon>Paniceae</taxon>
        <taxon>Panicinae</taxon>
        <taxon>Panicum</taxon>
        <taxon>Panicum sect. Hiantes</taxon>
    </lineage>
</organism>
<comment type="similarity">
    <text evidence="1">Belongs to the DEFL family.</text>
</comment>
<name>A0A8T0X690_PANVG</name>
<sequence length="118" mass="12447">MNKKLPGIVRTSSMRTCHGALFLAVAMVLLSTGICTAWAPAPAPGLGPDEFQLEYSPAPGPGLDELPPEYSCMKTLYSGGCDVKTCHGKCLSQLKGDGQCLGKACRCSYLCKPPPLDI</sequence>
<gene>
    <name evidence="5" type="ORF">PVAP13_1NG482500</name>
</gene>
<reference evidence="5" key="1">
    <citation type="submission" date="2020-05" db="EMBL/GenBank/DDBJ databases">
        <title>WGS assembly of Panicum virgatum.</title>
        <authorList>
            <person name="Lovell J.T."/>
            <person name="Jenkins J."/>
            <person name="Shu S."/>
            <person name="Juenger T.E."/>
            <person name="Schmutz J."/>
        </authorList>
    </citation>
    <scope>NUCLEOTIDE SEQUENCE</scope>
    <source>
        <strain evidence="5">AP13</strain>
    </source>
</reference>
<keyword evidence="6" id="KW-1185">Reference proteome</keyword>
<dbReference type="OrthoDB" id="672422at2759"/>
<dbReference type="GO" id="GO:0031640">
    <property type="term" value="P:killing of cells of another organism"/>
    <property type="evidence" value="ECO:0007669"/>
    <property type="project" value="UniProtKB-KW"/>
</dbReference>
<keyword evidence="2" id="KW-0929">Antimicrobial</keyword>
<keyword evidence="3" id="KW-0295">Fungicide</keyword>
<dbReference type="InterPro" id="IPR010851">
    <property type="entry name" value="DEFL"/>
</dbReference>
<dbReference type="GO" id="GO:0050832">
    <property type="term" value="P:defense response to fungus"/>
    <property type="evidence" value="ECO:0007669"/>
    <property type="project" value="UniProtKB-KW"/>
</dbReference>
<evidence type="ECO:0000313" key="6">
    <source>
        <dbReference type="Proteomes" id="UP000823388"/>
    </source>
</evidence>
<dbReference type="Proteomes" id="UP000823388">
    <property type="component" value="Chromosome 1N"/>
</dbReference>
<dbReference type="Pfam" id="PF07333">
    <property type="entry name" value="SLR1-BP"/>
    <property type="match status" value="1"/>
</dbReference>